<name>A0A0A8ZAQ4_ARUDO</name>
<protein>
    <submittedName>
        <fullName evidence="1">Uncharacterized protein</fullName>
    </submittedName>
</protein>
<evidence type="ECO:0000313" key="1">
    <source>
        <dbReference type="EMBL" id="JAD36479.1"/>
    </source>
</evidence>
<organism evidence="1">
    <name type="scientific">Arundo donax</name>
    <name type="common">Giant reed</name>
    <name type="synonym">Donax arundinaceus</name>
    <dbReference type="NCBI Taxonomy" id="35708"/>
    <lineage>
        <taxon>Eukaryota</taxon>
        <taxon>Viridiplantae</taxon>
        <taxon>Streptophyta</taxon>
        <taxon>Embryophyta</taxon>
        <taxon>Tracheophyta</taxon>
        <taxon>Spermatophyta</taxon>
        <taxon>Magnoliopsida</taxon>
        <taxon>Liliopsida</taxon>
        <taxon>Poales</taxon>
        <taxon>Poaceae</taxon>
        <taxon>PACMAD clade</taxon>
        <taxon>Arundinoideae</taxon>
        <taxon>Arundineae</taxon>
        <taxon>Arundo</taxon>
    </lineage>
</organism>
<dbReference type="AlphaFoldDB" id="A0A0A8ZAQ4"/>
<proteinExistence type="predicted"/>
<sequence length="31" mass="3651">MLHSLVVTRYFRHNSEKVESHDEHNGSTKLV</sequence>
<reference evidence="1" key="2">
    <citation type="journal article" date="2015" name="Data Brief">
        <title>Shoot transcriptome of the giant reed, Arundo donax.</title>
        <authorList>
            <person name="Barrero R.A."/>
            <person name="Guerrero F.D."/>
            <person name="Moolhuijzen P."/>
            <person name="Goolsby J.A."/>
            <person name="Tidwell J."/>
            <person name="Bellgard S.E."/>
            <person name="Bellgard M.I."/>
        </authorList>
    </citation>
    <scope>NUCLEOTIDE SEQUENCE</scope>
    <source>
        <tissue evidence="1">Shoot tissue taken approximately 20 cm above the soil surface</tissue>
    </source>
</reference>
<dbReference type="EMBL" id="GBRH01261416">
    <property type="protein sequence ID" value="JAD36479.1"/>
    <property type="molecule type" value="Transcribed_RNA"/>
</dbReference>
<accession>A0A0A8ZAQ4</accession>
<reference evidence="1" key="1">
    <citation type="submission" date="2014-09" db="EMBL/GenBank/DDBJ databases">
        <authorList>
            <person name="Magalhaes I.L.F."/>
            <person name="Oliveira U."/>
            <person name="Santos F.R."/>
            <person name="Vidigal T.H.D.A."/>
            <person name="Brescovit A.D."/>
            <person name="Santos A.J."/>
        </authorList>
    </citation>
    <scope>NUCLEOTIDE SEQUENCE</scope>
    <source>
        <tissue evidence="1">Shoot tissue taken approximately 20 cm above the soil surface</tissue>
    </source>
</reference>